<feature type="compositionally biased region" description="Polar residues" evidence="1">
    <location>
        <begin position="20"/>
        <end position="29"/>
    </location>
</feature>
<dbReference type="Proteomes" id="UP000783863">
    <property type="component" value="Unassembled WGS sequence"/>
</dbReference>
<gene>
    <name evidence="2" type="ORF">EGD98_15365</name>
</gene>
<evidence type="ECO:0000256" key="1">
    <source>
        <dbReference type="SAM" id="MobiDB-lite"/>
    </source>
</evidence>
<reference evidence="2" key="1">
    <citation type="submission" date="2021-06" db="EMBL/GenBank/DDBJ databases">
        <title>Halomicroarcula sp. F24A a new haloarchaeum isolated from saline soil.</title>
        <authorList>
            <person name="Duran-Viseras A."/>
            <person name="Sanchez-Porro C."/>
            <person name="Ventosa A."/>
        </authorList>
    </citation>
    <scope>NUCLEOTIDE SEQUENCE</scope>
    <source>
        <strain evidence="2">F24A</strain>
    </source>
</reference>
<dbReference type="RefSeq" id="WP_220589240.1">
    <property type="nucleotide sequence ID" value="NZ_RKLQ01000002.1"/>
</dbReference>
<dbReference type="AlphaFoldDB" id="A0A8J7YNK2"/>
<dbReference type="Pfam" id="PF24381">
    <property type="entry name" value="DUF7537"/>
    <property type="match status" value="1"/>
</dbReference>
<dbReference type="InterPro" id="IPR055959">
    <property type="entry name" value="DUF7537"/>
</dbReference>
<dbReference type="PROSITE" id="PS51257">
    <property type="entry name" value="PROKAR_LIPOPROTEIN"/>
    <property type="match status" value="1"/>
</dbReference>
<organism evidence="2 3">
    <name type="scientific">Haloarcula salinisoli</name>
    <dbReference type="NCBI Taxonomy" id="2487746"/>
    <lineage>
        <taxon>Archaea</taxon>
        <taxon>Methanobacteriati</taxon>
        <taxon>Methanobacteriota</taxon>
        <taxon>Stenosarchaea group</taxon>
        <taxon>Halobacteria</taxon>
        <taxon>Halobacteriales</taxon>
        <taxon>Haloarculaceae</taxon>
        <taxon>Haloarcula</taxon>
    </lineage>
</organism>
<keyword evidence="3" id="KW-1185">Reference proteome</keyword>
<comment type="caution">
    <text evidence="2">The sequence shown here is derived from an EMBL/GenBank/DDBJ whole genome shotgun (WGS) entry which is preliminary data.</text>
</comment>
<evidence type="ECO:0000313" key="2">
    <source>
        <dbReference type="EMBL" id="MBX0305046.1"/>
    </source>
</evidence>
<accession>A0A8J7YNK2</accession>
<protein>
    <submittedName>
        <fullName evidence="2">Uncharacterized protein</fullName>
    </submittedName>
</protein>
<feature type="region of interest" description="Disordered" evidence="1">
    <location>
        <begin position="18"/>
        <end position="93"/>
    </location>
</feature>
<feature type="compositionally biased region" description="Low complexity" evidence="1">
    <location>
        <begin position="37"/>
        <end position="60"/>
    </location>
</feature>
<proteinExistence type="predicted"/>
<name>A0A8J7YNK2_9EURY</name>
<dbReference type="EMBL" id="RKLQ01000002">
    <property type="protein sequence ID" value="MBX0305046.1"/>
    <property type="molecule type" value="Genomic_DNA"/>
</dbReference>
<sequence length="300" mass="31804">MRKGIAVLVVCMVALAGCSTGDTGSTPTTEMGDDQTETGTDTMSDTTPSEEMGTESGTETDTGDDGDMDTGDDNSTTTGDGFNSLPGVSNGEVTNTSALVNASGDQVFDSPTDFELSGPATEGRFTFTLRNDSEQTLMVINETSTSSKLEYYITEDETYAKRNTTSGEISYGNNESSLSFETRIRFLIPVMYIDYLGLMEWETAGTTTVDGEEAYVFESSAINQTALQESDYNAPALENATAASGRLVVGPDGVMHDASIETESPEGGATMRYNLSTDASTDVTQPSWFDEAEAEASSQG</sequence>
<feature type="compositionally biased region" description="Acidic residues" evidence="1">
    <location>
        <begin position="61"/>
        <end position="72"/>
    </location>
</feature>
<evidence type="ECO:0000313" key="3">
    <source>
        <dbReference type="Proteomes" id="UP000783863"/>
    </source>
</evidence>
<feature type="region of interest" description="Disordered" evidence="1">
    <location>
        <begin position="279"/>
        <end position="300"/>
    </location>
</feature>